<evidence type="ECO:0000313" key="3">
    <source>
        <dbReference type="Proteomes" id="UP000806528"/>
    </source>
</evidence>
<dbReference type="RefSeq" id="WP_193124061.1">
    <property type="nucleotide sequence ID" value="NZ_JADBGI010000025.1"/>
</dbReference>
<dbReference type="EMBL" id="JADBGI010000025">
    <property type="protein sequence ID" value="MBE3001462.1"/>
    <property type="molecule type" value="Genomic_DNA"/>
</dbReference>
<feature type="transmembrane region" description="Helical" evidence="1">
    <location>
        <begin position="26"/>
        <end position="45"/>
    </location>
</feature>
<keyword evidence="1" id="KW-1133">Transmembrane helix</keyword>
<gene>
    <name evidence="2" type="ORF">IDM40_22610</name>
</gene>
<evidence type="ECO:0008006" key="4">
    <source>
        <dbReference type="Google" id="ProtNLM"/>
    </source>
</evidence>
<reference evidence="2 3" key="1">
    <citation type="submission" date="2020-09" db="EMBL/GenBank/DDBJ databases">
        <title>Diversity and distribution of actinomycetes associated with coral in the coast of Hainan.</title>
        <authorList>
            <person name="Li F."/>
        </authorList>
    </citation>
    <scope>NUCLEOTIDE SEQUENCE [LARGE SCALE GENOMIC DNA]</scope>
    <source>
        <strain evidence="2 3">HNM0947</strain>
    </source>
</reference>
<dbReference type="PANTHER" id="PTHR43027:SF2">
    <property type="entry name" value="TRANSPORT PERMEASE PROTEIN"/>
    <property type="match status" value="1"/>
</dbReference>
<name>A0ABR9PC89_9ACTN</name>
<evidence type="ECO:0000313" key="2">
    <source>
        <dbReference type="EMBL" id="MBE3001462.1"/>
    </source>
</evidence>
<keyword evidence="1" id="KW-0472">Membrane</keyword>
<dbReference type="PANTHER" id="PTHR43027">
    <property type="entry name" value="DOXORUBICIN RESISTANCE ABC TRANSPORTER PERMEASE PROTEIN DRRC-RELATED"/>
    <property type="match status" value="1"/>
</dbReference>
<keyword evidence="1" id="KW-0812">Transmembrane</keyword>
<feature type="transmembrane region" description="Helical" evidence="1">
    <location>
        <begin position="57"/>
        <end position="78"/>
    </location>
</feature>
<sequence>MITAPRTPGLALAAVELRALLRRPGATVVSALLPVVLLAMTYVGTRPGTAAEWGATLGNYTVITVLVACYMNATTILASRRDLLVLKRLRTSEVSGTGLILSVFLPLAGIVLVQLAVLYPGAVLTGAPLPERPGLLLLAVVSAVPTCLALAAATTALTASAERAQFAVLPVFVSAALGGQVVGGPFSDALVWSMLTMPLVPSAALVGAGWGGDGITLPLDLPLVPSALALNLLWCAAALVLAVRLWRWEPRP</sequence>
<protein>
    <recommendedName>
        <fullName evidence="4">ABC-2 type transport system permease protein</fullName>
    </recommendedName>
</protein>
<feature type="transmembrane region" description="Helical" evidence="1">
    <location>
        <begin position="134"/>
        <end position="159"/>
    </location>
</feature>
<feature type="transmembrane region" description="Helical" evidence="1">
    <location>
        <begin position="189"/>
        <end position="211"/>
    </location>
</feature>
<dbReference type="InterPro" id="IPR052902">
    <property type="entry name" value="ABC-2_transporter"/>
</dbReference>
<keyword evidence="3" id="KW-1185">Reference proteome</keyword>
<proteinExistence type="predicted"/>
<accession>A0ABR9PC89</accession>
<organism evidence="2 3">
    <name type="scientific">Nocardiopsis coralli</name>
    <dbReference type="NCBI Taxonomy" id="2772213"/>
    <lineage>
        <taxon>Bacteria</taxon>
        <taxon>Bacillati</taxon>
        <taxon>Actinomycetota</taxon>
        <taxon>Actinomycetes</taxon>
        <taxon>Streptosporangiales</taxon>
        <taxon>Nocardiopsidaceae</taxon>
        <taxon>Nocardiopsis</taxon>
    </lineage>
</organism>
<comment type="caution">
    <text evidence="2">The sequence shown here is derived from an EMBL/GenBank/DDBJ whole genome shotgun (WGS) entry which is preliminary data.</text>
</comment>
<dbReference type="Proteomes" id="UP000806528">
    <property type="component" value="Unassembled WGS sequence"/>
</dbReference>
<evidence type="ECO:0000256" key="1">
    <source>
        <dbReference type="SAM" id="Phobius"/>
    </source>
</evidence>
<feature type="transmembrane region" description="Helical" evidence="1">
    <location>
        <begin position="99"/>
        <end position="122"/>
    </location>
</feature>
<feature type="transmembrane region" description="Helical" evidence="1">
    <location>
        <begin position="223"/>
        <end position="246"/>
    </location>
</feature>